<evidence type="ECO:0000256" key="1">
    <source>
        <dbReference type="SAM" id="Phobius"/>
    </source>
</evidence>
<evidence type="ECO:0008006" key="4">
    <source>
        <dbReference type="Google" id="ProtNLM"/>
    </source>
</evidence>
<feature type="transmembrane region" description="Helical" evidence="1">
    <location>
        <begin position="29"/>
        <end position="47"/>
    </location>
</feature>
<sequence length="100" mass="10330">MATSTLLMVLGLAVLRGVALPPVLARHRFWVRGLGGCCLIAAVGFAVKAQGLAVGLTCALVVAMLVAPVLALAAPLWPRATRYVWPVGALGLAWLWSGAV</sequence>
<gene>
    <name evidence="2" type="ORF">FJV41_35630</name>
</gene>
<keyword evidence="1" id="KW-1133">Transmembrane helix</keyword>
<keyword evidence="3" id="KW-1185">Reference proteome</keyword>
<accession>A0A540WQ82</accession>
<keyword evidence="1" id="KW-0472">Membrane</keyword>
<protein>
    <recommendedName>
        <fullName evidence="4">DUF3325 domain-containing protein</fullName>
    </recommendedName>
</protein>
<name>A0A540WQ82_9BACT</name>
<evidence type="ECO:0000313" key="3">
    <source>
        <dbReference type="Proteomes" id="UP000315369"/>
    </source>
</evidence>
<evidence type="ECO:0000313" key="2">
    <source>
        <dbReference type="EMBL" id="TQF11175.1"/>
    </source>
</evidence>
<dbReference type="Proteomes" id="UP000315369">
    <property type="component" value="Unassembled WGS sequence"/>
</dbReference>
<reference evidence="2 3" key="1">
    <citation type="submission" date="2019-06" db="EMBL/GenBank/DDBJ databases">
        <authorList>
            <person name="Livingstone P."/>
            <person name="Whitworth D."/>
        </authorList>
    </citation>
    <scope>NUCLEOTIDE SEQUENCE [LARGE SCALE GENOMIC DNA]</scope>
    <source>
        <strain evidence="2 3">AM401</strain>
    </source>
</reference>
<dbReference type="AlphaFoldDB" id="A0A540WQ82"/>
<keyword evidence="1" id="KW-0812">Transmembrane</keyword>
<organism evidence="2 3">
    <name type="scientific">Myxococcus llanfairpwllgwyngyllgogerychwyrndrobwllllantysiliogogogochensis</name>
    <dbReference type="NCBI Taxonomy" id="2590453"/>
    <lineage>
        <taxon>Bacteria</taxon>
        <taxon>Pseudomonadati</taxon>
        <taxon>Myxococcota</taxon>
        <taxon>Myxococcia</taxon>
        <taxon>Myxococcales</taxon>
        <taxon>Cystobacterineae</taxon>
        <taxon>Myxococcaceae</taxon>
        <taxon>Myxococcus</taxon>
    </lineage>
</organism>
<feature type="transmembrane region" description="Helical" evidence="1">
    <location>
        <begin position="54"/>
        <end position="77"/>
    </location>
</feature>
<comment type="caution">
    <text evidence="2">The sequence shown here is derived from an EMBL/GenBank/DDBJ whole genome shotgun (WGS) entry which is preliminary data.</text>
</comment>
<dbReference type="RefSeq" id="WP_141647065.1">
    <property type="nucleotide sequence ID" value="NZ_VIFM01000205.1"/>
</dbReference>
<proteinExistence type="predicted"/>
<dbReference type="EMBL" id="VIFM01000205">
    <property type="protein sequence ID" value="TQF11175.1"/>
    <property type="molecule type" value="Genomic_DNA"/>
</dbReference>